<sequence length="508" mass="54748">MQSVLITGVIIAVLAIVALIALITFIRAYRVAAPNEALVITGRAPAKKGDVDLKDGARIVVGGRAIVRPLFDRAHVLSLSSRQIQVEVEGYSLNGIFLRLKGVAQIKVGEQMSDIRKAAQRFLDQQDSIESYCQEILSGTLRAVVGTLSVEQVLRDRASFASQVQDDAAGSMNNQGLVIDTFQIISVEDDSDYLRDLGRPEAALVAKKARIAESESLRESTESENRDRQDIAESQKAVDLRNAEIQRETAVQRAAASAAEELASREQEQRILDEQQKIAEQKNDLRERELIGEVRKPADAQRYETERRADAERYKREQGAQAELAESENKARAFEIDARAQALSIAERGRAEAEAVKLQGAAEASAISEKGKAEAEAVLASAEAYKQFNEAAVLSQILEALPKIAHELAAPYSNIESLSVVSSDGEAKLSKNVSVGMRETIEMLKSTTGLDLGEFLQGAMEARSDGSAHDRPTPTATPTATATAAPTPPSTSAQSAEPSADSADPAAD</sequence>
<feature type="region of interest" description="Disordered" evidence="4">
    <location>
        <begin position="457"/>
        <end position="508"/>
    </location>
</feature>
<accession>A0A2H1L2H2</accession>
<dbReference type="OrthoDB" id="9786220at2"/>
<dbReference type="PANTHER" id="PTHR13806:SF46">
    <property type="entry name" value="FLOTILLIN-1-RELATED"/>
    <property type="match status" value="1"/>
</dbReference>
<dbReference type="Proteomes" id="UP000234462">
    <property type="component" value="Unassembled WGS sequence"/>
</dbReference>
<organism evidence="6 7">
    <name type="scientific">Brevibacterium jeotgali</name>
    <dbReference type="NCBI Taxonomy" id="1262550"/>
    <lineage>
        <taxon>Bacteria</taxon>
        <taxon>Bacillati</taxon>
        <taxon>Actinomycetota</taxon>
        <taxon>Actinomycetes</taxon>
        <taxon>Micrococcales</taxon>
        <taxon>Brevibacteriaceae</taxon>
        <taxon>Brevibacterium</taxon>
    </lineage>
</organism>
<proteinExistence type="inferred from homology"/>
<dbReference type="GO" id="GO:0002020">
    <property type="term" value="F:protease binding"/>
    <property type="evidence" value="ECO:0007669"/>
    <property type="project" value="TreeGrafter"/>
</dbReference>
<evidence type="ECO:0000256" key="4">
    <source>
        <dbReference type="SAM" id="MobiDB-lite"/>
    </source>
</evidence>
<dbReference type="InterPro" id="IPR001107">
    <property type="entry name" value="Band_7"/>
</dbReference>
<dbReference type="InterPro" id="IPR031905">
    <property type="entry name" value="Flotillin_C"/>
</dbReference>
<feature type="compositionally biased region" description="Basic and acidic residues" evidence="4">
    <location>
        <begin position="462"/>
        <end position="472"/>
    </location>
</feature>
<evidence type="ECO:0000256" key="3">
    <source>
        <dbReference type="ARBA" id="ARBA00023136"/>
    </source>
</evidence>
<dbReference type="CDD" id="cd03399">
    <property type="entry name" value="SPFH_flotillin"/>
    <property type="match status" value="1"/>
</dbReference>
<dbReference type="Pfam" id="PF15975">
    <property type="entry name" value="Flot"/>
    <property type="match status" value="1"/>
</dbReference>
<keyword evidence="7" id="KW-1185">Reference proteome</keyword>
<dbReference type="InterPro" id="IPR036013">
    <property type="entry name" value="Band_7/SPFH_dom_sf"/>
</dbReference>
<dbReference type="Gene3D" id="3.30.479.30">
    <property type="entry name" value="Band 7 domain"/>
    <property type="match status" value="1"/>
</dbReference>
<dbReference type="GO" id="GO:0005886">
    <property type="term" value="C:plasma membrane"/>
    <property type="evidence" value="ECO:0007669"/>
    <property type="project" value="TreeGrafter"/>
</dbReference>
<feature type="region of interest" description="Disordered" evidence="4">
    <location>
        <begin position="301"/>
        <end position="323"/>
    </location>
</feature>
<evidence type="ECO:0000313" key="7">
    <source>
        <dbReference type="Proteomes" id="UP000234462"/>
    </source>
</evidence>
<reference evidence="7" key="1">
    <citation type="submission" date="2017-03" db="EMBL/GenBank/DDBJ databases">
        <authorList>
            <person name="Monnet C."/>
        </authorList>
    </citation>
    <scope>NUCLEOTIDE SEQUENCE [LARGE SCALE GENOMIC DNA]</scope>
    <source>
        <strain evidence="7">SJ5-8</strain>
    </source>
</reference>
<protein>
    <submittedName>
        <fullName evidence="6">Flotillin</fullName>
    </submittedName>
</protein>
<feature type="compositionally biased region" description="Basic and acidic residues" evidence="4">
    <location>
        <begin position="301"/>
        <end position="318"/>
    </location>
</feature>
<gene>
    <name evidence="6" type="ORF">BJEO58_00696</name>
</gene>
<dbReference type="SMART" id="SM00244">
    <property type="entry name" value="PHB"/>
    <property type="match status" value="1"/>
</dbReference>
<dbReference type="GO" id="GO:0072659">
    <property type="term" value="P:protein localization to plasma membrane"/>
    <property type="evidence" value="ECO:0007669"/>
    <property type="project" value="TreeGrafter"/>
</dbReference>
<feature type="domain" description="Band 7" evidence="5">
    <location>
        <begin position="27"/>
        <end position="201"/>
    </location>
</feature>
<dbReference type="RefSeq" id="WP_101587761.1">
    <property type="nucleotide sequence ID" value="NZ_FXZM01000002.1"/>
</dbReference>
<dbReference type="Pfam" id="PF01145">
    <property type="entry name" value="Band_7"/>
    <property type="match status" value="1"/>
</dbReference>
<evidence type="ECO:0000313" key="6">
    <source>
        <dbReference type="EMBL" id="SMY11114.1"/>
    </source>
</evidence>
<dbReference type="InterPro" id="IPR027705">
    <property type="entry name" value="Flotillin_fam"/>
</dbReference>
<comment type="similarity">
    <text evidence="2">Belongs to the band 7/mec-2 family. Flotillin subfamily.</text>
</comment>
<feature type="region of interest" description="Disordered" evidence="4">
    <location>
        <begin position="214"/>
        <end position="233"/>
    </location>
</feature>
<name>A0A2H1L2H2_9MICO</name>
<comment type="subcellular location">
    <subcellularLocation>
        <location evidence="1">Membrane</location>
    </subcellularLocation>
</comment>
<evidence type="ECO:0000256" key="2">
    <source>
        <dbReference type="ARBA" id="ARBA00007161"/>
    </source>
</evidence>
<feature type="compositionally biased region" description="Low complexity" evidence="4">
    <location>
        <begin position="473"/>
        <end position="508"/>
    </location>
</feature>
<dbReference type="SUPFAM" id="SSF117892">
    <property type="entry name" value="Band 7/SPFH domain"/>
    <property type="match status" value="1"/>
</dbReference>
<dbReference type="AlphaFoldDB" id="A0A2H1L2H2"/>
<evidence type="ECO:0000259" key="5">
    <source>
        <dbReference type="SMART" id="SM00244"/>
    </source>
</evidence>
<dbReference type="EMBL" id="FXZM01000002">
    <property type="protein sequence ID" value="SMY11114.1"/>
    <property type="molecule type" value="Genomic_DNA"/>
</dbReference>
<dbReference type="PANTHER" id="PTHR13806">
    <property type="entry name" value="FLOTILLIN-RELATED"/>
    <property type="match status" value="1"/>
</dbReference>
<evidence type="ECO:0000256" key="1">
    <source>
        <dbReference type="ARBA" id="ARBA00004370"/>
    </source>
</evidence>
<keyword evidence="3" id="KW-0472">Membrane</keyword>